<evidence type="ECO:0000313" key="3">
    <source>
        <dbReference type="EMBL" id="MXU96821.1"/>
    </source>
</evidence>
<name>A0A6B0V570_IXORI</name>
<evidence type="ECO:0000256" key="1">
    <source>
        <dbReference type="SAM" id="MobiDB-lite"/>
    </source>
</evidence>
<reference evidence="3" key="1">
    <citation type="submission" date="2019-12" db="EMBL/GenBank/DDBJ databases">
        <title>An insight into the sialome of adult female Ixodes ricinus ticks feeding for 6 days.</title>
        <authorList>
            <person name="Perner J."/>
            <person name="Ribeiro J.M.C."/>
        </authorList>
    </citation>
    <scope>NUCLEOTIDE SEQUENCE</scope>
    <source>
        <strain evidence="3">Semi-engorged</strain>
        <tissue evidence="3">Salivary glands</tissue>
    </source>
</reference>
<protein>
    <submittedName>
        <fullName evidence="3">Putative secreted protein</fullName>
    </submittedName>
</protein>
<dbReference type="AlphaFoldDB" id="A0A6B0V570"/>
<organism evidence="3">
    <name type="scientific">Ixodes ricinus</name>
    <name type="common">Common tick</name>
    <name type="synonym">Acarus ricinus</name>
    <dbReference type="NCBI Taxonomy" id="34613"/>
    <lineage>
        <taxon>Eukaryota</taxon>
        <taxon>Metazoa</taxon>
        <taxon>Ecdysozoa</taxon>
        <taxon>Arthropoda</taxon>
        <taxon>Chelicerata</taxon>
        <taxon>Arachnida</taxon>
        <taxon>Acari</taxon>
        <taxon>Parasitiformes</taxon>
        <taxon>Ixodida</taxon>
        <taxon>Ixodoidea</taxon>
        <taxon>Ixodidae</taxon>
        <taxon>Ixodinae</taxon>
        <taxon>Ixodes</taxon>
    </lineage>
</organism>
<keyword evidence="2" id="KW-0732">Signal</keyword>
<feature type="region of interest" description="Disordered" evidence="1">
    <location>
        <begin position="84"/>
        <end position="115"/>
    </location>
</feature>
<feature type="signal peptide" evidence="2">
    <location>
        <begin position="1"/>
        <end position="18"/>
    </location>
</feature>
<dbReference type="EMBL" id="GIFC01014738">
    <property type="protein sequence ID" value="MXU96821.1"/>
    <property type="molecule type" value="Transcribed_RNA"/>
</dbReference>
<proteinExistence type="predicted"/>
<evidence type="ECO:0000256" key="2">
    <source>
        <dbReference type="SAM" id="SignalP"/>
    </source>
</evidence>
<sequence length="231" mass="24581">MTAASLVTSGLAWVAADAAACSASSSSISSSVVSAAPSVPRAAARAYDREHSVRSCPKARHSVHLGTRQSRRMCPEVRHLRQIGGLPGTTTSTVPPPRRSWCGMRSSVTPSRSTMRTSRVVDSAFSKSGTLHFSLVTSLTSPYSAKALRMVSPVTSNDTQCSFRRSSCLAGSTTRHGLPLMTSCPASSSFFFASSVRRLSNQTCDIWSAPMVPTSRITPMSFNGCRKSSIL</sequence>
<feature type="compositionally biased region" description="Polar residues" evidence="1">
    <location>
        <begin position="106"/>
        <end position="115"/>
    </location>
</feature>
<accession>A0A6B0V570</accession>
<feature type="chain" id="PRO_5025601057" evidence="2">
    <location>
        <begin position="19"/>
        <end position="231"/>
    </location>
</feature>